<comment type="caution">
    <text evidence="1">The sequence shown here is derived from an EMBL/GenBank/DDBJ whole genome shotgun (WGS) entry which is preliminary data.</text>
</comment>
<dbReference type="EMBL" id="JAYWIO010000002">
    <property type="protein sequence ID" value="KAK7282274.1"/>
    <property type="molecule type" value="Genomic_DNA"/>
</dbReference>
<organism evidence="1 2">
    <name type="scientific">Crotalaria pallida</name>
    <name type="common">Smooth rattlebox</name>
    <name type="synonym">Crotalaria striata</name>
    <dbReference type="NCBI Taxonomy" id="3830"/>
    <lineage>
        <taxon>Eukaryota</taxon>
        <taxon>Viridiplantae</taxon>
        <taxon>Streptophyta</taxon>
        <taxon>Embryophyta</taxon>
        <taxon>Tracheophyta</taxon>
        <taxon>Spermatophyta</taxon>
        <taxon>Magnoliopsida</taxon>
        <taxon>eudicotyledons</taxon>
        <taxon>Gunneridae</taxon>
        <taxon>Pentapetalae</taxon>
        <taxon>rosids</taxon>
        <taxon>fabids</taxon>
        <taxon>Fabales</taxon>
        <taxon>Fabaceae</taxon>
        <taxon>Papilionoideae</taxon>
        <taxon>50 kb inversion clade</taxon>
        <taxon>genistoids sensu lato</taxon>
        <taxon>core genistoids</taxon>
        <taxon>Crotalarieae</taxon>
        <taxon>Crotalaria</taxon>
    </lineage>
</organism>
<accession>A0AAN9FWI5</accession>
<gene>
    <name evidence="1" type="ORF">RIF29_10923</name>
</gene>
<dbReference type="AlphaFoldDB" id="A0AAN9FWI5"/>
<evidence type="ECO:0000313" key="2">
    <source>
        <dbReference type="Proteomes" id="UP001372338"/>
    </source>
</evidence>
<sequence>MEKEGRRIKRKWMVAERDPTTWVPLPFPHSMPLFLHHITCLASDAPPLLLCPPRPLFPIPYSLLSLSLSLTHSLTHPFTLLSFVPFTSM</sequence>
<evidence type="ECO:0000313" key="1">
    <source>
        <dbReference type="EMBL" id="KAK7282274.1"/>
    </source>
</evidence>
<protein>
    <submittedName>
        <fullName evidence="1">Uncharacterized protein</fullName>
    </submittedName>
</protein>
<dbReference type="Proteomes" id="UP001372338">
    <property type="component" value="Unassembled WGS sequence"/>
</dbReference>
<reference evidence="1 2" key="1">
    <citation type="submission" date="2024-01" db="EMBL/GenBank/DDBJ databases">
        <title>The genomes of 5 underutilized Papilionoideae crops provide insights into root nodulation and disease resistanc.</title>
        <authorList>
            <person name="Yuan L."/>
        </authorList>
    </citation>
    <scope>NUCLEOTIDE SEQUENCE [LARGE SCALE GENOMIC DNA]</scope>
    <source>
        <strain evidence="1">ZHUSHIDOU_FW_LH</strain>
        <tissue evidence="1">Leaf</tissue>
    </source>
</reference>
<keyword evidence="2" id="KW-1185">Reference proteome</keyword>
<proteinExistence type="predicted"/>
<name>A0AAN9FWI5_CROPI</name>